<dbReference type="InterPro" id="IPR036909">
    <property type="entry name" value="Cyt_c-like_dom_sf"/>
</dbReference>
<dbReference type="GO" id="GO:0016020">
    <property type="term" value="C:membrane"/>
    <property type="evidence" value="ECO:0007669"/>
    <property type="project" value="InterPro"/>
</dbReference>
<keyword evidence="5 7" id="KW-0408">Iron</keyword>
<evidence type="ECO:0000256" key="3">
    <source>
        <dbReference type="ARBA" id="ARBA00022723"/>
    </source>
</evidence>
<dbReference type="Pfam" id="PF00034">
    <property type="entry name" value="Cytochrom_C"/>
    <property type="match status" value="3"/>
</dbReference>
<feature type="binding site" description="covalent" evidence="6">
    <location>
        <position position="209"/>
    </location>
    <ligand>
        <name>heme c</name>
        <dbReference type="ChEBI" id="CHEBI:61717"/>
        <label>2</label>
    </ligand>
</feature>
<feature type="binding site" description="axial binding residue" evidence="7">
    <location>
        <position position="333"/>
    </location>
    <ligand>
        <name>heme c</name>
        <dbReference type="ChEBI" id="CHEBI:61717"/>
        <label>3</label>
    </ligand>
    <ligandPart>
        <name>Fe</name>
        <dbReference type="ChEBI" id="CHEBI:18248"/>
    </ligandPart>
</feature>
<dbReference type="PROSITE" id="PS51007">
    <property type="entry name" value="CYTC"/>
    <property type="match status" value="3"/>
</dbReference>
<evidence type="ECO:0000256" key="6">
    <source>
        <dbReference type="PIRSR" id="PIRSR000018-50"/>
    </source>
</evidence>
<dbReference type="Gene3D" id="1.10.760.10">
    <property type="entry name" value="Cytochrome c-like domain"/>
    <property type="match status" value="3"/>
</dbReference>
<evidence type="ECO:0000256" key="4">
    <source>
        <dbReference type="ARBA" id="ARBA00022982"/>
    </source>
</evidence>
<dbReference type="InterPro" id="IPR009056">
    <property type="entry name" value="Cyt_c-like_dom"/>
</dbReference>
<dbReference type="SUPFAM" id="SSF46626">
    <property type="entry name" value="Cytochrome c"/>
    <property type="match status" value="3"/>
</dbReference>
<dbReference type="PIRSF" id="PIRSF000018">
    <property type="entry name" value="Mb_ADH_cyt_c"/>
    <property type="match status" value="1"/>
</dbReference>
<protein>
    <submittedName>
        <fullName evidence="9">Cytochrome c</fullName>
    </submittedName>
</protein>
<feature type="binding site" description="covalent" evidence="6">
    <location>
        <position position="63"/>
    </location>
    <ligand>
        <name>heme c</name>
        <dbReference type="ChEBI" id="CHEBI:61717"/>
        <label>1</label>
    </ligand>
</feature>
<evidence type="ECO:0000259" key="8">
    <source>
        <dbReference type="PROSITE" id="PS51007"/>
    </source>
</evidence>
<dbReference type="PRINTS" id="PR00605">
    <property type="entry name" value="CYTCHROMECIC"/>
</dbReference>
<dbReference type="EMBL" id="JAJLJH010000001">
    <property type="protein sequence ID" value="MCK9685828.1"/>
    <property type="molecule type" value="Genomic_DNA"/>
</dbReference>
<sequence length="426" mass="44816">MRLTWSRVGILMAVLLLVAAGVVAWLNVAGEDPLTGDANSFVATPEQVARGAYLARAGNCAACHTDRGGAAFAGGKGIATPFGTVFASNLTPDAKTGIGTWSAAQFWRAMHNGRSADGRLLYPAFPYPNFTEITRADSDALLAFLRSQVPVAQVNRPHALRFPYGLQPSLAVWRALFFSPGVYEPVVERLVQWNRGAYLVRSLGHCAACHSPRNAFGATRDSLELSGGLIPLQNWYAPSLASSAEAGVADWSTAEVSALLKTGLTPRGAALGPMAEVVFRSTQYLNDADIAAMAEFLKSLPQTPPHARAAVELGKDVRTHGEALYKDHCAACHGANGEGGSGPGGVVYVPLAGNRKVLLDTPANLIHIVVNGGFPPTTAGDPRPYGMPPFGPALKDEEIAVLASYVRSAWGNAAPPVSALDVLNAR</sequence>
<feature type="binding site" description="covalent" evidence="6">
    <location>
        <position position="60"/>
    </location>
    <ligand>
        <name>heme c</name>
        <dbReference type="ChEBI" id="CHEBI:61717"/>
        <label>1</label>
    </ligand>
</feature>
<evidence type="ECO:0000256" key="2">
    <source>
        <dbReference type="ARBA" id="ARBA00022617"/>
    </source>
</evidence>
<feature type="domain" description="Cytochrome c" evidence="8">
    <location>
        <begin position="191"/>
        <end position="301"/>
    </location>
</feature>
<feature type="binding site" description="covalent" evidence="6">
    <location>
        <position position="206"/>
    </location>
    <ligand>
        <name>heme c</name>
        <dbReference type="ChEBI" id="CHEBI:61717"/>
        <label>2</label>
    </ligand>
</feature>
<comment type="caution">
    <text evidence="9">The sequence shown here is derived from an EMBL/GenBank/DDBJ whole genome shotgun (WGS) entry which is preliminary data.</text>
</comment>
<comment type="cofactor">
    <cofactor evidence="6">
        <name>heme c</name>
        <dbReference type="ChEBI" id="CHEBI:61717"/>
    </cofactor>
    <text evidence="6">Binds 3 heme c groups covalently per subunit.</text>
</comment>
<dbReference type="Proteomes" id="UP001139353">
    <property type="component" value="Unassembled WGS sequence"/>
</dbReference>
<evidence type="ECO:0000313" key="10">
    <source>
        <dbReference type="Proteomes" id="UP001139353"/>
    </source>
</evidence>
<dbReference type="GO" id="GO:0005506">
    <property type="term" value="F:iron ion binding"/>
    <property type="evidence" value="ECO:0007669"/>
    <property type="project" value="InterPro"/>
</dbReference>
<evidence type="ECO:0000256" key="5">
    <source>
        <dbReference type="ARBA" id="ARBA00023004"/>
    </source>
</evidence>
<feature type="binding site" description="axial binding residue" evidence="7">
    <location>
        <position position="210"/>
    </location>
    <ligand>
        <name>heme c</name>
        <dbReference type="ChEBI" id="CHEBI:61717"/>
        <label>2</label>
    </ligand>
    <ligandPart>
        <name>Fe</name>
        <dbReference type="ChEBI" id="CHEBI:18248"/>
    </ligandPart>
</feature>
<dbReference type="RefSeq" id="WP_275681820.1">
    <property type="nucleotide sequence ID" value="NZ_JAJLJH010000001.1"/>
</dbReference>
<dbReference type="GO" id="GO:0020037">
    <property type="term" value="F:heme binding"/>
    <property type="evidence" value="ECO:0007669"/>
    <property type="project" value="InterPro"/>
</dbReference>
<evidence type="ECO:0000256" key="7">
    <source>
        <dbReference type="PIRSR" id="PIRSR000018-51"/>
    </source>
</evidence>
<dbReference type="InterPro" id="IPR014353">
    <property type="entry name" value="Membr-bd_ADH_cyt_c"/>
</dbReference>
<dbReference type="GO" id="GO:0016614">
    <property type="term" value="F:oxidoreductase activity, acting on CH-OH group of donors"/>
    <property type="evidence" value="ECO:0007669"/>
    <property type="project" value="InterPro"/>
</dbReference>
<feature type="binding site" description="axial binding residue" evidence="7">
    <location>
        <position position="64"/>
    </location>
    <ligand>
        <name>heme c</name>
        <dbReference type="ChEBI" id="CHEBI:61717"/>
        <label>1</label>
    </ligand>
    <ligandPart>
        <name>Fe</name>
        <dbReference type="ChEBI" id="CHEBI:18248"/>
    </ligandPart>
</feature>
<feature type="domain" description="Cytochrome c" evidence="8">
    <location>
        <begin position="46"/>
        <end position="149"/>
    </location>
</feature>
<proteinExistence type="predicted"/>
<keyword evidence="2 6" id="KW-0349">Heme</keyword>
<dbReference type="PANTHER" id="PTHR35008:SF4">
    <property type="entry name" value="BLL4482 PROTEIN"/>
    <property type="match status" value="1"/>
</dbReference>
<dbReference type="GO" id="GO:0009055">
    <property type="term" value="F:electron transfer activity"/>
    <property type="evidence" value="ECO:0007669"/>
    <property type="project" value="InterPro"/>
</dbReference>
<feature type="binding site" description="covalent" evidence="6">
    <location>
        <position position="329"/>
    </location>
    <ligand>
        <name>heme c</name>
        <dbReference type="ChEBI" id="CHEBI:61717"/>
        <label>3</label>
    </ligand>
</feature>
<dbReference type="InterPro" id="IPR051459">
    <property type="entry name" value="Cytochrome_c-type_DH"/>
</dbReference>
<dbReference type="PANTHER" id="PTHR35008">
    <property type="entry name" value="BLL4482 PROTEIN-RELATED"/>
    <property type="match status" value="1"/>
</dbReference>
<accession>A0A9X1YJB5</accession>
<keyword evidence="10" id="KW-1185">Reference proteome</keyword>
<reference evidence="9" key="1">
    <citation type="submission" date="2021-11" db="EMBL/GenBank/DDBJ databases">
        <title>BS-T2-15 a new species belonging to the Comamonadaceae family isolated from the soil of a French oak forest.</title>
        <authorList>
            <person name="Mieszkin S."/>
            <person name="Alain K."/>
        </authorList>
    </citation>
    <scope>NUCLEOTIDE SEQUENCE</scope>
    <source>
        <strain evidence="9">BS-T2-15</strain>
    </source>
</reference>
<evidence type="ECO:0000256" key="1">
    <source>
        <dbReference type="ARBA" id="ARBA00022448"/>
    </source>
</evidence>
<feature type="binding site" description="covalent" evidence="6">
    <location>
        <position position="332"/>
    </location>
    <ligand>
        <name>heme c</name>
        <dbReference type="ChEBI" id="CHEBI:61717"/>
        <label>3</label>
    </ligand>
</feature>
<keyword evidence="1" id="KW-0813">Transport</keyword>
<feature type="domain" description="Cytochrome c" evidence="8">
    <location>
        <begin position="316"/>
        <end position="410"/>
    </location>
</feature>
<gene>
    <name evidence="9" type="ORF">LPC04_08925</name>
</gene>
<dbReference type="AlphaFoldDB" id="A0A9X1YJB5"/>
<keyword evidence="4" id="KW-0249">Electron transport</keyword>
<keyword evidence="3 7" id="KW-0479">Metal-binding</keyword>
<name>A0A9X1YJB5_9BURK</name>
<organism evidence="9 10">
    <name type="scientific">Scleromatobacter humisilvae</name>
    <dbReference type="NCBI Taxonomy" id="2897159"/>
    <lineage>
        <taxon>Bacteria</taxon>
        <taxon>Pseudomonadati</taxon>
        <taxon>Pseudomonadota</taxon>
        <taxon>Betaproteobacteria</taxon>
        <taxon>Burkholderiales</taxon>
        <taxon>Sphaerotilaceae</taxon>
        <taxon>Scleromatobacter</taxon>
    </lineage>
</organism>
<evidence type="ECO:0000313" key="9">
    <source>
        <dbReference type="EMBL" id="MCK9685828.1"/>
    </source>
</evidence>
<dbReference type="InterPro" id="IPR008168">
    <property type="entry name" value="Cyt_C_IC"/>
</dbReference>